<dbReference type="OrthoDB" id="1924603at2759"/>
<dbReference type="PANTHER" id="PTHR31016:SF2">
    <property type="entry name" value="OS04G0228100 PROTEIN"/>
    <property type="match status" value="1"/>
</dbReference>
<evidence type="ECO:0000313" key="3">
    <source>
        <dbReference type="Proteomes" id="UP001141806"/>
    </source>
</evidence>
<protein>
    <submittedName>
        <fullName evidence="2">Uncharacterized protein</fullName>
    </submittedName>
</protein>
<evidence type="ECO:0000256" key="1">
    <source>
        <dbReference type="SAM" id="MobiDB-lite"/>
    </source>
</evidence>
<gene>
    <name evidence="2" type="ORF">NE237_011424</name>
</gene>
<feature type="region of interest" description="Disordered" evidence="1">
    <location>
        <begin position="128"/>
        <end position="179"/>
    </location>
</feature>
<keyword evidence="3" id="KW-1185">Reference proteome</keyword>
<dbReference type="PANTHER" id="PTHR31016">
    <property type="entry name" value="OS04G0228100 PROTEIN"/>
    <property type="match status" value="1"/>
</dbReference>
<dbReference type="Proteomes" id="UP001141806">
    <property type="component" value="Unassembled WGS sequence"/>
</dbReference>
<proteinExistence type="predicted"/>
<dbReference type="AlphaFoldDB" id="A0A9Q0GX15"/>
<reference evidence="2" key="1">
    <citation type="journal article" date="2023" name="Plant J.">
        <title>The genome of the king protea, Protea cynaroides.</title>
        <authorList>
            <person name="Chang J."/>
            <person name="Duong T.A."/>
            <person name="Schoeman C."/>
            <person name="Ma X."/>
            <person name="Roodt D."/>
            <person name="Barker N."/>
            <person name="Li Z."/>
            <person name="Van de Peer Y."/>
            <person name="Mizrachi E."/>
        </authorList>
    </citation>
    <scope>NUCLEOTIDE SEQUENCE</scope>
    <source>
        <tissue evidence="2">Young leaves</tissue>
    </source>
</reference>
<dbReference type="EMBL" id="JAMYWD010000011">
    <property type="protein sequence ID" value="KAJ4954641.1"/>
    <property type="molecule type" value="Genomic_DNA"/>
</dbReference>
<comment type="caution">
    <text evidence="2">The sequence shown here is derived from an EMBL/GenBank/DDBJ whole genome shotgun (WGS) entry which is preliminary data.</text>
</comment>
<accession>A0A9Q0GX15</accession>
<name>A0A9Q0GX15_9MAGN</name>
<organism evidence="2 3">
    <name type="scientific">Protea cynaroides</name>
    <dbReference type="NCBI Taxonomy" id="273540"/>
    <lineage>
        <taxon>Eukaryota</taxon>
        <taxon>Viridiplantae</taxon>
        <taxon>Streptophyta</taxon>
        <taxon>Embryophyta</taxon>
        <taxon>Tracheophyta</taxon>
        <taxon>Spermatophyta</taxon>
        <taxon>Magnoliopsida</taxon>
        <taxon>Proteales</taxon>
        <taxon>Proteaceae</taxon>
        <taxon>Protea</taxon>
    </lineage>
</organism>
<sequence length="336" mass="37337">MAVSLDTLSPTCNKELTMCKASSPLLSPSSEKRFWSVLRNRVDTLLENRKPNGLIRGTRLDLKLDPEAPDAVGESEHGKPLNDCSLLLRGFDSIASSLSQLTRTLDTAMQGAKDLSKPSLTELMHSVQEKAGVVEEEEENEGTKRRVKRKCESLESPDDQGEHEKGNDQSPKGSKLKKVRHLAASMATKAASLARELKSIKSELFFMQERCSLLEEENSLLRDGFGKGITHEEDDLVRLQLEALLAEKSRIANDNANLRRENQCLHQLVEYHQLTSQDLSASFDQGIQGMCLDFSSPPEVANDHVGGHGDNRPQTPRTDIFGFSTSLYECNSEEEL</sequence>
<evidence type="ECO:0000313" key="2">
    <source>
        <dbReference type="EMBL" id="KAJ4954641.1"/>
    </source>
</evidence>